<dbReference type="Pfam" id="PF22939">
    <property type="entry name" value="WHD_GPIID"/>
    <property type="match status" value="1"/>
</dbReference>
<dbReference type="Gene3D" id="3.40.50.300">
    <property type="entry name" value="P-loop containing nucleotide triphosphate hydrolases"/>
    <property type="match status" value="1"/>
</dbReference>
<dbReference type="InterPro" id="IPR054471">
    <property type="entry name" value="GPIID_WHD"/>
</dbReference>
<reference evidence="4" key="1">
    <citation type="submission" date="2019-05" db="EMBL/GenBank/DDBJ databases">
        <authorList>
            <person name="Piombo E."/>
        </authorList>
    </citation>
    <scope>NUCLEOTIDE SEQUENCE</scope>
    <source>
        <strain evidence="4">C2S</strain>
    </source>
</reference>
<dbReference type="Pfam" id="PF24883">
    <property type="entry name" value="NPHP3_N"/>
    <property type="match status" value="1"/>
</dbReference>
<gene>
    <name evidence="4" type="ORF">C2S_14383</name>
</gene>
<sequence length="1784" mass="202779">MTDLTKLLSDSSVSAQQAAEKLASPCLEAIKKNEDASKIEGEFDSLWSSVLSAAEQTPHDKQGKLVETLYAIKSIPQSAETAKKVVVWGEEKRWDELPMFGGKAREQLDIAQEKSDEAFVNINGFFARATAAGVDDLSLFAIWTLREALEDPAGDKTSQTSPKLLKASSVWFIYAADVLAKASKDGKQFDGKVAKPGASLTEFKDEAGWRGFNNDRWKVWLDRLSTLKEADVPEDTKSLVVQALNGTRNYLQMALVLREIAGLKPDIRLAQAVSEFEAALSAEQKVTFRASRTAALSTAPTMSDVMRLTAEMDLKATSKHGRIRCFGPRLTNMLQAIQQFAALGDIVVGGSQNLIACGVWSAARMTVHVMTGYLTHLEKLSVLFMTVGRNAPRYQAMAAIYPKSRNLQRYLCEYFIVVTQLCYQLVTWVQKPALNRISTSLRDPDMKSFQADLETWSTSIKEEADLLLSQRFQEEAKENAMFRSIVSYRSEYIHHRQKVDKSIRFLDACSRHDYRTTWKQTRKRGTTRILPSYNEYQKWKSSPTLGDSILFRGKLGAGKSVLLANIIDDLNLLQNGITIYFFVRHDTPESLSTRTIFGSLVRQLLENFVNDSRFDHMFTEPVSHLDLDDVIEIFRIIPFHGRTVYIVVDGLDECSTEEQETVLRCLSSIKPYGYKLCMSVRTPTESPIWEDQSFEFDESIPEENQDISDFVQVEVDNRVRNKRLVTLDPLLVRDIKQELIDGACGIKMHFPHCLLTASVGRFLWVALQLDSICSEMSDSAIREAIRDLPRDLTQTYERNLLKSSLNDSKGYHIRVFKLLVGAREPLTTEQLREAASVKTGHTIWSPQQHISNIQAVLRFCGCLVMVDEEDDTVRFIHHSARSFCLNSPRNAAEWTFTEREANLAIAETLVTYLGYNVFDTRLSKNVVPKIDANSMPAKVALSTMTRHHIGSTVASKLFRLKSQHTKNIGPTLAELSPKHQENDVQDFFLLSYAKNNWIRHTSQLESLPSVPHWYHLLGHDTFGINSDDIDKAVRQLAMSTDSNTGISTFNTLLYAHPRMIWAMFNGHILLLRHEIIKYRGVRKLQAFVTLWLLSMELSKQALLHQLDYHLVRWLCLLFIRLGRSQPAKMLLLRRLPASDDCFVEYAREAILSSDAEAFTFFLRRFTAEDVKHFKNDPHLTDWAISSGNAGMLYLLVAKGLATYPIVNGRGITKALKVDFPDELKFRLVYCLFRTGFDLDVLGEDGLCRVVQLFRDYASLEKVSHTIRTLFASDSCISSRKEYVLLRIACIWERYDVKETLLHFSTSSDPSTLGKGCLDVALHGPFVDRVRLIWTLLHFGAQPTAEVVDRALELRYWNVASYFLTRIKTNSSQTYFYSATSNDSAPTIESFLANAELRKDLHIPITQHCRLPILGEYGSEKYQFYFGPPDVGDRYWEAVSAAAARDSHFTTTQAPDYSQAHDQSPDSQSETTLAVEITVFMVDLKTSEQDQTPCLRLTTPSSLSVISEVARRWQSTSQSLDLLSTDENSVMMTHYENYYPIWDSISRNDGLGRWLLPDSFWDTRKILQLVEQRRHLMRRKVEDAHRGLHVLNKCLLLLQKLRPGSTLAGFDEADPPWIPSEKLWFPEGLSSDLPYMGLRIQWLRTIRAMFDRGMITKTDITELLLVQMGSMAEVLPGMIDEYQGLEPYLHCHNIMPTILEAAFLGDEGREVLAGLVRQMNHWTIEACYWIETVDTEIFMWSMGENAPLSFTRAFQSFRAVGVADEDIEMLERSLDVARAKVPELE</sequence>
<evidence type="ECO:0008006" key="6">
    <source>
        <dbReference type="Google" id="ProtNLM"/>
    </source>
</evidence>
<evidence type="ECO:0000313" key="4">
    <source>
        <dbReference type="EMBL" id="VTT60204.1"/>
    </source>
</evidence>
<evidence type="ECO:0000259" key="3">
    <source>
        <dbReference type="Pfam" id="PF24883"/>
    </source>
</evidence>
<feature type="domain" description="Nephrocystin 3-like N-terminal" evidence="3">
    <location>
        <begin position="526"/>
        <end position="669"/>
    </location>
</feature>
<protein>
    <recommendedName>
        <fullName evidence="6">NACHT domain-containing protein</fullName>
    </recommendedName>
</protein>
<dbReference type="InterPro" id="IPR022085">
    <property type="entry name" value="OpdG"/>
</dbReference>
<dbReference type="InterPro" id="IPR056884">
    <property type="entry name" value="NPHP3-like_N"/>
</dbReference>
<keyword evidence="1" id="KW-0677">Repeat</keyword>
<dbReference type="EMBL" id="CABFJX010000042">
    <property type="protein sequence ID" value="VTT60204.1"/>
    <property type="molecule type" value="Genomic_DNA"/>
</dbReference>
<evidence type="ECO:0000313" key="5">
    <source>
        <dbReference type="Proteomes" id="UP000760494"/>
    </source>
</evidence>
<organism evidence="4 5">
    <name type="scientific">Fusarium fujikuroi</name>
    <name type="common">Bakanae and foot rot disease fungus</name>
    <name type="synonym">Gibberella fujikuroi</name>
    <dbReference type="NCBI Taxonomy" id="5127"/>
    <lineage>
        <taxon>Eukaryota</taxon>
        <taxon>Fungi</taxon>
        <taxon>Dikarya</taxon>
        <taxon>Ascomycota</taxon>
        <taxon>Pezizomycotina</taxon>
        <taxon>Sordariomycetes</taxon>
        <taxon>Hypocreomycetidae</taxon>
        <taxon>Hypocreales</taxon>
        <taxon>Nectriaceae</taxon>
        <taxon>Fusarium</taxon>
        <taxon>Fusarium fujikuroi species complex</taxon>
    </lineage>
</organism>
<comment type="caution">
    <text evidence="4">The sequence shown here is derived from an EMBL/GenBank/DDBJ whole genome shotgun (WGS) entry which is preliminary data.</text>
</comment>
<evidence type="ECO:0000256" key="1">
    <source>
        <dbReference type="ARBA" id="ARBA00022737"/>
    </source>
</evidence>
<dbReference type="Proteomes" id="UP000760494">
    <property type="component" value="Unassembled WGS sequence"/>
</dbReference>
<dbReference type="PANTHER" id="PTHR10039:SF10">
    <property type="entry name" value="NACHT DOMAIN-CONTAINING PROTEIN"/>
    <property type="match status" value="1"/>
</dbReference>
<dbReference type="InterPro" id="IPR027417">
    <property type="entry name" value="P-loop_NTPase"/>
</dbReference>
<feature type="domain" description="GPI inositol-deacylase winged helix" evidence="2">
    <location>
        <begin position="814"/>
        <end position="891"/>
    </location>
</feature>
<dbReference type="Pfam" id="PF12311">
    <property type="entry name" value="DUF3632"/>
    <property type="match status" value="1"/>
</dbReference>
<dbReference type="PANTHER" id="PTHR10039">
    <property type="entry name" value="AMELOGENIN"/>
    <property type="match status" value="1"/>
</dbReference>
<evidence type="ECO:0000259" key="2">
    <source>
        <dbReference type="Pfam" id="PF22939"/>
    </source>
</evidence>
<name>A0A9Q9RI82_FUSFU</name>
<accession>A0A9Q9RI82</accession>
<proteinExistence type="predicted"/>